<protein>
    <recommendedName>
        <fullName evidence="4">DUF222 domain-containing protein</fullName>
    </recommendedName>
</protein>
<feature type="region of interest" description="Disordered" evidence="1">
    <location>
        <begin position="358"/>
        <end position="378"/>
    </location>
</feature>
<accession>A0ABQ2AUZ3</accession>
<dbReference type="Proteomes" id="UP000643279">
    <property type="component" value="Unassembled WGS sequence"/>
</dbReference>
<feature type="region of interest" description="Disordered" evidence="1">
    <location>
        <begin position="102"/>
        <end position="130"/>
    </location>
</feature>
<dbReference type="EMBL" id="BMFW01000017">
    <property type="protein sequence ID" value="GGH98490.1"/>
    <property type="molecule type" value="Genomic_DNA"/>
</dbReference>
<name>A0ABQ2AUZ3_9MICC</name>
<evidence type="ECO:0000313" key="2">
    <source>
        <dbReference type="EMBL" id="GGH98490.1"/>
    </source>
</evidence>
<reference evidence="3" key="1">
    <citation type="journal article" date="2019" name="Int. J. Syst. Evol. Microbiol.">
        <title>The Global Catalogue of Microorganisms (GCM) 10K type strain sequencing project: providing services to taxonomists for standard genome sequencing and annotation.</title>
        <authorList>
            <consortium name="The Broad Institute Genomics Platform"/>
            <consortium name="The Broad Institute Genome Sequencing Center for Infectious Disease"/>
            <person name="Wu L."/>
            <person name="Ma J."/>
        </authorList>
    </citation>
    <scope>NUCLEOTIDE SEQUENCE [LARGE SCALE GENOMIC DNA]</scope>
    <source>
        <strain evidence="3">CGMCC 1.12778</strain>
    </source>
</reference>
<proteinExistence type="predicted"/>
<organism evidence="2 3">
    <name type="scientific">Arthrobacter liuii</name>
    <dbReference type="NCBI Taxonomy" id="1476996"/>
    <lineage>
        <taxon>Bacteria</taxon>
        <taxon>Bacillati</taxon>
        <taxon>Actinomycetota</taxon>
        <taxon>Actinomycetes</taxon>
        <taxon>Micrococcales</taxon>
        <taxon>Micrococcaceae</taxon>
        <taxon>Arthrobacter</taxon>
    </lineage>
</organism>
<feature type="compositionally biased region" description="Low complexity" evidence="1">
    <location>
        <begin position="318"/>
        <end position="328"/>
    </location>
</feature>
<feature type="compositionally biased region" description="Low complexity" evidence="1">
    <location>
        <begin position="363"/>
        <end position="378"/>
    </location>
</feature>
<comment type="caution">
    <text evidence="2">The sequence shown here is derived from an EMBL/GenBank/DDBJ whole genome shotgun (WGS) entry which is preliminary data.</text>
</comment>
<gene>
    <name evidence="2" type="ORF">GCM10007170_31150</name>
</gene>
<keyword evidence="3" id="KW-1185">Reference proteome</keyword>
<feature type="region of interest" description="Disordered" evidence="1">
    <location>
        <begin position="301"/>
        <end position="329"/>
    </location>
</feature>
<sequence>MLDELAAQLGAVALAAPDLLAAASHTEAADYAARVEGFARSMEYLQFLAAGAVDRTRTQATSDAGAAKTRSGRSCAGQSTGWITGWNANGIETLYTTPTAASGTGAVSETDAAWPGPPSRAARPMVASPADDGCRNTAEFLRLRLQIPIREARRRLTLPHHVLPTTTITGEPLPPTRPHLAAALTPASANSTETGTTTDPDFLTRVAQRWTDTIDADGTEPTEEALRHTQGAFIRKPRRGLHHLEIFATTDQCEHLLTVMNTATNPRTTPNTGTGGIGIGSGGTATGTTNNGVLLCSHHHPQHTHLHPATPHRPPSNTPTEPLLQTTPTTPPTGINTARQPSSRCFCCWLGHPRAAGSRYTLSAPSRPTTTVPSSSSE</sequence>
<evidence type="ECO:0008006" key="4">
    <source>
        <dbReference type="Google" id="ProtNLM"/>
    </source>
</evidence>
<evidence type="ECO:0000313" key="3">
    <source>
        <dbReference type="Proteomes" id="UP000643279"/>
    </source>
</evidence>
<evidence type="ECO:0000256" key="1">
    <source>
        <dbReference type="SAM" id="MobiDB-lite"/>
    </source>
</evidence>